<keyword evidence="1" id="KW-0694">RNA-binding</keyword>
<proteinExistence type="predicted"/>
<dbReference type="Pfam" id="PF00076">
    <property type="entry name" value="RRM_1"/>
    <property type="match status" value="1"/>
</dbReference>
<dbReference type="InterPro" id="IPR012677">
    <property type="entry name" value="Nucleotide-bd_a/b_plait_sf"/>
</dbReference>
<dbReference type="Gene3D" id="3.30.70.330">
    <property type="match status" value="1"/>
</dbReference>
<organism evidence="4 5">
    <name type="scientific">Suricata suricatta</name>
    <name type="common">Meerkat</name>
    <dbReference type="NCBI Taxonomy" id="37032"/>
    <lineage>
        <taxon>Eukaryota</taxon>
        <taxon>Metazoa</taxon>
        <taxon>Chordata</taxon>
        <taxon>Craniata</taxon>
        <taxon>Vertebrata</taxon>
        <taxon>Euteleostomi</taxon>
        <taxon>Mammalia</taxon>
        <taxon>Eutheria</taxon>
        <taxon>Laurasiatheria</taxon>
        <taxon>Carnivora</taxon>
        <taxon>Feliformia</taxon>
        <taxon>Herpestidae</taxon>
        <taxon>Suricata</taxon>
    </lineage>
</organism>
<name>A0A673T3A4_SURSU</name>
<sequence length="234" mass="26211">IPSCALEEPLSQSLLIHVRNLAKPLRHDSFELAFLFLLPIACGHFFILALQFDITFDPEKYISLICFFFIFFFFPQPVGFVSFDSRSEAEAAKNALNGIRFDPEIPQTLRLEFAKANTKMAKNKLVGTPNPSTPLPNTVPQFIAREPYELTVPALYPSGPEVWAPYPLYPAELAPALPPPALTYPASLHAQCFSPEAKPNTPVFCPLLQQIRFVSGNVFVTYQPTPDQQRELPC</sequence>
<evidence type="ECO:0000256" key="2">
    <source>
        <dbReference type="SAM" id="Phobius"/>
    </source>
</evidence>
<gene>
    <name evidence="4" type="primary">RBPMS</name>
</gene>
<keyword evidence="2" id="KW-0812">Transmembrane</keyword>
<dbReference type="PANTHER" id="PTHR10501">
    <property type="entry name" value="U1 SMALL NUCLEAR RIBONUCLEOPROTEIN A/U2 SMALL NUCLEAR RIBONUCLEOPROTEIN B"/>
    <property type="match status" value="1"/>
</dbReference>
<keyword evidence="5" id="KW-1185">Reference proteome</keyword>
<feature type="transmembrane region" description="Helical" evidence="2">
    <location>
        <begin position="61"/>
        <end position="83"/>
    </location>
</feature>
<dbReference type="Proteomes" id="UP000472268">
    <property type="component" value="Chromosome 1"/>
</dbReference>
<dbReference type="InterPro" id="IPR035979">
    <property type="entry name" value="RBD_domain_sf"/>
</dbReference>
<reference evidence="4" key="2">
    <citation type="submission" date="2025-08" db="UniProtKB">
        <authorList>
            <consortium name="Ensembl"/>
        </authorList>
    </citation>
    <scope>IDENTIFICATION</scope>
</reference>
<reference evidence="4 5" key="1">
    <citation type="submission" date="2019-05" db="EMBL/GenBank/DDBJ databases">
        <title>A Chromosome-scale Meerkat (S. suricatta) Genome Assembly.</title>
        <authorList>
            <person name="Dudchenko O."/>
            <person name="Lieberman Aiden E."/>
            <person name="Tung J."/>
            <person name="Barreiro L.B."/>
            <person name="Clutton-Brock T.H."/>
        </authorList>
    </citation>
    <scope>NUCLEOTIDE SEQUENCE [LARGE SCALE GENOMIC DNA]</scope>
</reference>
<dbReference type="GO" id="GO:0003723">
    <property type="term" value="F:RNA binding"/>
    <property type="evidence" value="ECO:0007669"/>
    <property type="project" value="UniProtKB-KW"/>
</dbReference>
<evidence type="ECO:0000313" key="4">
    <source>
        <dbReference type="Ensembl" id="ENSSSUP00005003391.1"/>
    </source>
</evidence>
<evidence type="ECO:0000313" key="5">
    <source>
        <dbReference type="Proteomes" id="UP000472268"/>
    </source>
</evidence>
<feature type="transmembrane region" description="Helical" evidence="2">
    <location>
        <begin position="29"/>
        <end position="49"/>
    </location>
</feature>
<reference evidence="4" key="3">
    <citation type="submission" date="2025-09" db="UniProtKB">
        <authorList>
            <consortium name="Ensembl"/>
        </authorList>
    </citation>
    <scope>IDENTIFICATION</scope>
</reference>
<accession>A0A673T3A4</accession>
<evidence type="ECO:0000256" key="1">
    <source>
        <dbReference type="ARBA" id="ARBA00022884"/>
    </source>
</evidence>
<feature type="domain" description="RRM" evidence="3">
    <location>
        <begin position="75"/>
        <end position="102"/>
    </location>
</feature>
<dbReference type="AlphaFoldDB" id="A0A673T3A4"/>
<keyword evidence="2" id="KW-1133">Transmembrane helix</keyword>
<evidence type="ECO:0000259" key="3">
    <source>
        <dbReference type="Pfam" id="PF00076"/>
    </source>
</evidence>
<keyword evidence="2" id="KW-0472">Membrane</keyword>
<dbReference type="SUPFAM" id="SSF54928">
    <property type="entry name" value="RNA-binding domain, RBD"/>
    <property type="match status" value="1"/>
</dbReference>
<protein>
    <submittedName>
        <fullName evidence="4">RNA binding protein, mRNA processing factor</fullName>
    </submittedName>
</protein>
<dbReference type="Ensembl" id="ENSSSUT00005003950.1">
    <property type="protein sequence ID" value="ENSSSUP00005003391.1"/>
    <property type="gene ID" value="ENSSSUG00005002187.1"/>
</dbReference>
<dbReference type="InterPro" id="IPR000504">
    <property type="entry name" value="RRM_dom"/>
</dbReference>